<dbReference type="PROSITE" id="PS50810">
    <property type="entry name" value="FRATAXIN_2"/>
    <property type="match status" value="1"/>
</dbReference>
<gene>
    <name evidence="4 5" type="primary">cyaY</name>
    <name evidence="5" type="ORF">JQC93_14255</name>
</gene>
<keyword evidence="6" id="KW-1185">Reference proteome</keyword>
<dbReference type="HAMAP" id="MF_00142">
    <property type="entry name" value="CyaY"/>
    <property type="match status" value="1"/>
</dbReference>
<dbReference type="InterPro" id="IPR002908">
    <property type="entry name" value="Frataxin/CyaY"/>
</dbReference>
<dbReference type="InterPro" id="IPR047584">
    <property type="entry name" value="CyaY"/>
</dbReference>
<evidence type="ECO:0000256" key="1">
    <source>
        <dbReference type="ARBA" id="ARBA00008183"/>
    </source>
</evidence>
<accession>A0ABS2HJ79</accession>
<evidence type="ECO:0000256" key="3">
    <source>
        <dbReference type="ARBA" id="ARBA00023004"/>
    </source>
</evidence>
<keyword evidence="3 4" id="KW-0408">Iron</keyword>
<comment type="similarity">
    <text evidence="1 4">Belongs to the frataxin family.</text>
</comment>
<evidence type="ECO:0000256" key="4">
    <source>
        <dbReference type="HAMAP-Rule" id="MF_00142"/>
    </source>
</evidence>
<organism evidence="5 6">
    <name type="scientific">Vibrio ulleungensis</name>
    <dbReference type="NCBI Taxonomy" id="2807619"/>
    <lineage>
        <taxon>Bacteria</taxon>
        <taxon>Pseudomonadati</taxon>
        <taxon>Pseudomonadota</taxon>
        <taxon>Gammaproteobacteria</taxon>
        <taxon>Vibrionales</taxon>
        <taxon>Vibrionaceae</taxon>
        <taxon>Vibrio</taxon>
    </lineage>
</organism>
<dbReference type="InterPro" id="IPR020895">
    <property type="entry name" value="Frataxin_CS"/>
</dbReference>
<name>A0ABS2HJ79_9VIBR</name>
<proteinExistence type="inferred from homology"/>
<dbReference type="NCBIfam" id="TIGR03421">
    <property type="entry name" value="FeS_CyaY"/>
    <property type="match status" value="1"/>
</dbReference>
<keyword evidence="2 4" id="KW-0479">Metal-binding</keyword>
<dbReference type="SUPFAM" id="SSF55387">
    <property type="entry name" value="Frataxin/Nqo15-like"/>
    <property type="match status" value="1"/>
</dbReference>
<dbReference type="PROSITE" id="PS01344">
    <property type="entry name" value="FRATAXIN_1"/>
    <property type="match status" value="1"/>
</dbReference>
<evidence type="ECO:0000256" key="2">
    <source>
        <dbReference type="ARBA" id="ARBA00022723"/>
    </source>
</evidence>
<dbReference type="Gene3D" id="3.30.920.10">
    <property type="entry name" value="Frataxin/CyaY"/>
    <property type="match status" value="1"/>
</dbReference>
<reference evidence="5 6" key="1">
    <citation type="submission" date="2021-02" db="EMBL/GenBank/DDBJ databases">
        <authorList>
            <person name="Park J.-S."/>
        </authorList>
    </citation>
    <scope>NUCLEOTIDE SEQUENCE [LARGE SCALE GENOMIC DNA]</scope>
    <source>
        <strain evidence="5 6">188UL20-2</strain>
    </source>
</reference>
<dbReference type="PANTHER" id="PTHR16821">
    <property type="entry name" value="FRATAXIN"/>
    <property type="match status" value="1"/>
</dbReference>
<dbReference type="Proteomes" id="UP000809621">
    <property type="component" value="Unassembled WGS sequence"/>
</dbReference>
<dbReference type="EMBL" id="JAFEUM010000006">
    <property type="protein sequence ID" value="MBM7037570.1"/>
    <property type="molecule type" value="Genomic_DNA"/>
</dbReference>
<comment type="caution">
    <text evidence="5">The sequence shown here is derived from an EMBL/GenBank/DDBJ whole genome shotgun (WGS) entry which is preliminary data.</text>
</comment>
<sequence length="105" mass="11982">MKESEFHQLADALLTQIEEMIDESGADIDYEATGNVLTLEFEDRSQIVINKQEPMREIWLASKSGGYHFSLQADAWICSKSGLELIELVKQECVKHANEPIDWPE</sequence>
<dbReference type="Pfam" id="PF01491">
    <property type="entry name" value="Frataxin_Cyay"/>
    <property type="match status" value="1"/>
</dbReference>
<dbReference type="CDD" id="cd00503">
    <property type="entry name" value="Frataxin"/>
    <property type="match status" value="1"/>
</dbReference>
<comment type="function">
    <text evidence="4">Involved in iron-sulfur (Fe-S) cluster assembly. May act as a regulator of Fe-S biogenesis.</text>
</comment>
<protein>
    <recommendedName>
        <fullName evidence="4">Iron-sulfur cluster assembly protein CyaY</fullName>
    </recommendedName>
</protein>
<dbReference type="RefSeq" id="WP_205159097.1">
    <property type="nucleotide sequence ID" value="NZ_JAFEUM010000006.1"/>
</dbReference>
<dbReference type="PANTHER" id="PTHR16821:SF2">
    <property type="entry name" value="FRATAXIN, MITOCHONDRIAL"/>
    <property type="match status" value="1"/>
</dbReference>
<dbReference type="InterPro" id="IPR036524">
    <property type="entry name" value="Frataxin/CyaY_sf"/>
</dbReference>
<evidence type="ECO:0000313" key="6">
    <source>
        <dbReference type="Proteomes" id="UP000809621"/>
    </source>
</evidence>
<dbReference type="SMART" id="SM01219">
    <property type="entry name" value="Frataxin_Cyay"/>
    <property type="match status" value="1"/>
</dbReference>
<evidence type="ECO:0000313" key="5">
    <source>
        <dbReference type="EMBL" id="MBM7037570.1"/>
    </source>
</evidence>